<evidence type="ECO:0000313" key="3">
    <source>
        <dbReference type="EMBL" id="MDC0719280.1"/>
    </source>
</evidence>
<evidence type="ECO:0000256" key="1">
    <source>
        <dbReference type="SAM" id="MobiDB-lite"/>
    </source>
</evidence>
<evidence type="ECO:0000256" key="2">
    <source>
        <dbReference type="SAM" id="SignalP"/>
    </source>
</evidence>
<evidence type="ECO:0008006" key="5">
    <source>
        <dbReference type="Google" id="ProtNLM"/>
    </source>
</evidence>
<feature type="signal peptide" evidence="2">
    <location>
        <begin position="1"/>
        <end position="19"/>
    </location>
</feature>
<keyword evidence="2" id="KW-0732">Signal</keyword>
<name>A0ABT5E0C2_9BACT</name>
<sequence length="103" mass="10214">MHRLTPGLAGFALLLVACAGSGPPPQPVPEDSLRAAAPEDAGGSCSASAECPGAAPVRCTGKGEGRCRGEDGVGCRFEPLTGPPQTRCCDGSDSCTFTPLSGP</sequence>
<dbReference type="EMBL" id="JAQNDL010000002">
    <property type="protein sequence ID" value="MDC0719280.1"/>
    <property type="molecule type" value="Genomic_DNA"/>
</dbReference>
<gene>
    <name evidence="3" type="ORF">POL25_20415</name>
</gene>
<comment type="caution">
    <text evidence="3">The sequence shown here is derived from an EMBL/GenBank/DDBJ whole genome shotgun (WGS) entry which is preliminary data.</text>
</comment>
<proteinExistence type="predicted"/>
<reference evidence="3 4" key="1">
    <citation type="submission" date="2022-11" db="EMBL/GenBank/DDBJ databases">
        <title>Minimal conservation of predation-associated metabolite biosynthetic gene clusters underscores biosynthetic potential of Myxococcota including descriptions for ten novel species: Archangium lansinium sp. nov., Myxococcus landrumus sp. nov., Nannocystis bai.</title>
        <authorList>
            <person name="Ahearne A."/>
            <person name="Stevens C."/>
            <person name="Dowd S."/>
        </authorList>
    </citation>
    <scope>NUCLEOTIDE SEQUENCE [LARGE SCALE GENOMIC DNA]</scope>
    <source>
        <strain evidence="3 4">BB15-2</strain>
    </source>
</reference>
<protein>
    <recommendedName>
        <fullName evidence="5">Lipoprotein</fullName>
    </recommendedName>
</protein>
<feature type="region of interest" description="Disordered" evidence="1">
    <location>
        <begin position="23"/>
        <end position="54"/>
    </location>
</feature>
<accession>A0ABT5E0C2</accession>
<organism evidence="3 4">
    <name type="scientific">Nannocystis bainbridge</name>
    <dbReference type="NCBI Taxonomy" id="2995303"/>
    <lineage>
        <taxon>Bacteria</taxon>
        <taxon>Pseudomonadati</taxon>
        <taxon>Myxococcota</taxon>
        <taxon>Polyangia</taxon>
        <taxon>Nannocystales</taxon>
        <taxon>Nannocystaceae</taxon>
        <taxon>Nannocystis</taxon>
    </lineage>
</organism>
<dbReference type="PROSITE" id="PS51257">
    <property type="entry name" value="PROKAR_LIPOPROTEIN"/>
    <property type="match status" value="1"/>
</dbReference>
<dbReference type="Proteomes" id="UP001221686">
    <property type="component" value="Unassembled WGS sequence"/>
</dbReference>
<keyword evidence="4" id="KW-1185">Reference proteome</keyword>
<dbReference type="RefSeq" id="WP_272087791.1">
    <property type="nucleotide sequence ID" value="NZ_JAQNDL010000002.1"/>
</dbReference>
<evidence type="ECO:0000313" key="4">
    <source>
        <dbReference type="Proteomes" id="UP001221686"/>
    </source>
</evidence>
<feature type="chain" id="PRO_5045250050" description="Lipoprotein" evidence="2">
    <location>
        <begin position="20"/>
        <end position="103"/>
    </location>
</feature>